<evidence type="ECO:0000256" key="5">
    <source>
        <dbReference type="ARBA" id="ARBA00022692"/>
    </source>
</evidence>
<evidence type="ECO:0000256" key="3">
    <source>
        <dbReference type="ARBA" id="ARBA00022448"/>
    </source>
</evidence>
<evidence type="ECO:0000256" key="8">
    <source>
        <dbReference type="SAM" id="Phobius"/>
    </source>
</evidence>
<dbReference type="PANTHER" id="PTHR30294">
    <property type="entry name" value="MEMBRANE COMPONENT OF ABC TRANSPORTER YHHJ-RELATED"/>
    <property type="match status" value="1"/>
</dbReference>
<dbReference type="PROSITE" id="PS51012">
    <property type="entry name" value="ABC_TM2"/>
    <property type="match status" value="1"/>
</dbReference>
<dbReference type="Pfam" id="PF12698">
    <property type="entry name" value="ABC2_membrane_3"/>
    <property type="match status" value="1"/>
</dbReference>
<feature type="transmembrane region" description="Helical" evidence="8">
    <location>
        <begin position="267"/>
        <end position="287"/>
    </location>
</feature>
<evidence type="ECO:0000256" key="2">
    <source>
        <dbReference type="ARBA" id="ARBA00007783"/>
    </source>
</evidence>
<feature type="transmembrane region" description="Helical" evidence="8">
    <location>
        <begin position="236"/>
        <end position="260"/>
    </location>
</feature>
<feature type="transmembrane region" description="Helical" evidence="8">
    <location>
        <begin position="158"/>
        <end position="179"/>
    </location>
</feature>
<keyword evidence="4" id="KW-1003">Cell membrane</keyword>
<sequence length="354" mass="40149">MLKLKRIIHIAGKEFISIYRDKLSMTILILLPLIIVGILGNVLRFELNDVKFAVFDKSGSSLFISLIQELDKTKEFSFNGNLNHQNEIIPAFISEDLKFVLFVPENFERGGEVNVFLNGSDLLMSEAVMQRLSAHFAEPLPFEYSFIYNEELKSEIEILPGLVMIALIIVASIMLSMSVNRERERGTARLLIITPAGMNEIIAGKSIPYLIVSIVHGFSVYLLSLFMFGIEINQGVFNFFLLTVLFSVATMMTGLFIAALVKNELELLIGCWLFIFIPNVFFSGFIFPLQSMESIITPVASIMPGRLFIEGYKGVVFRLTSINVNAKYFIILAFQSLFFYAVSVYLLKRNFFRK</sequence>
<evidence type="ECO:0000256" key="4">
    <source>
        <dbReference type="ARBA" id="ARBA00022475"/>
    </source>
</evidence>
<protein>
    <submittedName>
        <fullName evidence="10">Ribosome-associated ATPase</fullName>
    </submittedName>
</protein>
<evidence type="ECO:0000256" key="7">
    <source>
        <dbReference type="ARBA" id="ARBA00023136"/>
    </source>
</evidence>
<evidence type="ECO:0000259" key="9">
    <source>
        <dbReference type="PROSITE" id="PS51012"/>
    </source>
</evidence>
<dbReference type="PANTHER" id="PTHR30294:SF29">
    <property type="entry name" value="MULTIDRUG ABC TRANSPORTER PERMEASE YBHS-RELATED"/>
    <property type="match status" value="1"/>
</dbReference>
<comment type="caution">
    <text evidence="10">The sequence shown here is derived from an EMBL/GenBank/DDBJ whole genome shotgun (WGS) entry which is preliminary data.</text>
</comment>
<reference evidence="10" key="1">
    <citation type="submission" date="2019-08" db="EMBL/GenBank/DDBJ databases">
        <authorList>
            <person name="Kucharzyk K."/>
            <person name="Murdoch R.W."/>
            <person name="Higgins S."/>
            <person name="Loffler F."/>
        </authorList>
    </citation>
    <scope>NUCLEOTIDE SEQUENCE</scope>
</reference>
<keyword evidence="6 8" id="KW-1133">Transmembrane helix</keyword>
<feature type="domain" description="ABC transmembrane type-2" evidence="9">
    <location>
        <begin position="122"/>
        <end position="350"/>
    </location>
</feature>
<dbReference type="InterPro" id="IPR047817">
    <property type="entry name" value="ABC2_TM_bact-type"/>
</dbReference>
<feature type="transmembrane region" description="Helical" evidence="8">
    <location>
        <begin position="328"/>
        <end position="347"/>
    </location>
</feature>
<dbReference type="InterPro" id="IPR051449">
    <property type="entry name" value="ABC-2_transporter_component"/>
</dbReference>
<dbReference type="AlphaFoldDB" id="A0A644VYE1"/>
<gene>
    <name evidence="10" type="primary">rbbA_5</name>
    <name evidence="10" type="ORF">SDC9_42515</name>
</gene>
<comment type="subcellular location">
    <subcellularLocation>
        <location evidence="1">Cell membrane</location>
        <topology evidence="1">Multi-pass membrane protein</topology>
    </subcellularLocation>
</comment>
<dbReference type="EMBL" id="VSSQ01000505">
    <property type="protein sequence ID" value="MPL96337.1"/>
    <property type="molecule type" value="Genomic_DNA"/>
</dbReference>
<dbReference type="GO" id="GO:0140359">
    <property type="term" value="F:ABC-type transporter activity"/>
    <property type="evidence" value="ECO:0007669"/>
    <property type="project" value="InterPro"/>
</dbReference>
<evidence type="ECO:0000256" key="6">
    <source>
        <dbReference type="ARBA" id="ARBA00022989"/>
    </source>
</evidence>
<comment type="similarity">
    <text evidence="2">Belongs to the ABC-2 integral membrane protein family.</text>
</comment>
<evidence type="ECO:0000256" key="1">
    <source>
        <dbReference type="ARBA" id="ARBA00004651"/>
    </source>
</evidence>
<feature type="transmembrane region" description="Helical" evidence="8">
    <location>
        <begin position="207"/>
        <end position="230"/>
    </location>
</feature>
<keyword evidence="5 8" id="KW-0812">Transmembrane</keyword>
<evidence type="ECO:0000313" key="10">
    <source>
        <dbReference type="EMBL" id="MPL96337.1"/>
    </source>
</evidence>
<organism evidence="10">
    <name type="scientific">bioreactor metagenome</name>
    <dbReference type="NCBI Taxonomy" id="1076179"/>
    <lineage>
        <taxon>unclassified sequences</taxon>
        <taxon>metagenomes</taxon>
        <taxon>ecological metagenomes</taxon>
    </lineage>
</organism>
<dbReference type="InterPro" id="IPR013525">
    <property type="entry name" value="ABC2_TM"/>
</dbReference>
<dbReference type="GO" id="GO:0005886">
    <property type="term" value="C:plasma membrane"/>
    <property type="evidence" value="ECO:0007669"/>
    <property type="project" value="UniProtKB-SubCell"/>
</dbReference>
<proteinExistence type="inferred from homology"/>
<accession>A0A644VYE1</accession>
<keyword evidence="7 8" id="KW-0472">Membrane</keyword>
<keyword evidence="3" id="KW-0813">Transport</keyword>
<feature type="transmembrane region" description="Helical" evidence="8">
    <location>
        <begin position="23"/>
        <end position="43"/>
    </location>
</feature>
<name>A0A644VYE1_9ZZZZ</name>